<dbReference type="GO" id="GO:0003676">
    <property type="term" value="F:nucleic acid binding"/>
    <property type="evidence" value="ECO:0007669"/>
    <property type="project" value="InterPro"/>
</dbReference>
<organism evidence="4 5">
    <name type="scientific">Rhipicephalus microplus</name>
    <name type="common">Cattle tick</name>
    <name type="synonym">Boophilus microplus</name>
    <dbReference type="NCBI Taxonomy" id="6941"/>
    <lineage>
        <taxon>Eukaryota</taxon>
        <taxon>Metazoa</taxon>
        <taxon>Ecdysozoa</taxon>
        <taxon>Arthropoda</taxon>
        <taxon>Chelicerata</taxon>
        <taxon>Arachnida</taxon>
        <taxon>Acari</taxon>
        <taxon>Parasitiformes</taxon>
        <taxon>Ixodida</taxon>
        <taxon>Ixodoidea</taxon>
        <taxon>Ixodidae</taxon>
        <taxon>Rhipicephalinae</taxon>
        <taxon>Rhipicephalus</taxon>
        <taxon>Boophilus</taxon>
    </lineage>
</organism>
<dbReference type="GO" id="GO:0008270">
    <property type="term" value="F:zinc ion binding"/>
    <property type="evidence" value="ECO:0007669"/>
    <property type="project" value="UniProtKB-KW"/>
</dbReference>
<feature type="compositionally biased region" description="Basic and acidic residues" evidence="2">
    <location>
        <begin position="153"/>
        <end position="168"/>
    </location>
</feature>
<keyword evidence="1" id="KW-0479">Metal-binding</keyword>
<comment type="caution">
    <text evidence="4">The sequence shown here is derived from an EMBL/GenBank/DDBJ whole genome shotgun (WGS) entry which is preliminary data.</text>
</comment>
<dbReference type="PROSITE" id="PS50158">
    <property type="entry name" value="ZF_CCHC"/>
    <property type="match status" value="1"/>
</dbReference>
<accession>A0A9J6D260</accession>
<dbReference type="VEuPathDB" id="VectorBase:LOC119173334"/>
<dbReference type="Proteomes" id="UP000821866">
    <property type="component" value="Unassembled WGS sequence"/>
</dbReference>
<dbReference type="EMBL" id="JABSTU010001983">
    <property type="protein sequence ID" value="KAH7985154.1"/>
    <property type="molecule type" value="Genomic_DNA"/>
</dbReference>
<dbReference type="InterPro" id="IPR001878">
    <property type="entry name" value="Znf_CCHC"/>
</dbReference>
<evidence type="ECO:0000256" key="1">
    <source>
        <dbReference type="PROSITE-ProRule" id="PRU00047"/>
    </source>
</evidence>
<dbReference type="SUPFAM" id="SSF57756">
    <property type="entry name" value="Retrovirus zinc finger-like domains"/>
    <property type="match status" value="1"/>
</dbReference>
<name>A0A9J6D260_RHIMP</name>
<feature type="region of interest" description="Disordered" evidence="2">
    <location>
        <begin position="109"/>
        <end position="169"/>
    </location>
</feature>
<reference evidence="4" key="1">
    <citation type="journal article" date="2020" name="Cell">
        <title>Large-Scale Comparative Analyses of Tick Genomes Elucidate Their Genetic Diversity and Vector Capacities.</title>
        <authorList>
            <consortium name="Tick Genome and Microbiome Consortium (TIGMIC)"/>
            <person name="Jia N."/>
            <person name="Wang J."/>
            <person name="Shi W."/>
            <person name="Du L."/>
            <person name="Sun Y."/>
            <person name="Zhan W."/>
            <person name="Jiang J.F."/>
            <person name="Wang Q."/>
            <person name="Zhang B."/>
            <person name="Ji P."/>
            <person name="Bell-Sakyi L."/>
            <person name="Cui X.M."/>
            <person name="Yuan T.T."/>
            <person name="Jiang B.G."/>
            <person name="Yang W.F."/>
            <person name="Lam T.T."/>
            <person name="Chang Q.C."/>
            <person name="Ding S.J."/>
            <person name="Wang X.J."/>
            <person name="Zhu J.G."/>
            <person name="Ruan X.D."/>
            <person name="Zhao L."/>
            <person name="Wei J.T."/>
            <person name="Ye R.Z."/>
            <person name="Que T.C."/>
            <person name="Du C.H."/>
            <person name="Zhou Y.H."/>
            <person name="Cheng J.X."/>
            <person name="Dai P.F."/>
            <person name="Guo W.B."/>
            <person name="Han X.H."/>
            <person name="Huang E.J."/>
            <person name="Li L.F."/>
            <person name="Wei W."/>
            <person name="Gao Y.C."/>
            <person name="Liu J.Z."/>
            <person name="Shao H.Z."/>
            <person name="Wang X."/>
            <person name="Wang C.C."/>
            <person name="Yang T.C."/>
            <person name="Huo Q.B."/>
            <person name="Li W."/>
            <person name="Chen H.Y."/>
            <person name="Chen S.E."/>
            <person name="Zhou L.G."/>
            <person name="Ni X.B."/>
            <person name="Tian J.H."/>
            <person name="Sheng Y."/>
            <person name="Liu T."/>
            <person name="Pan Y.S."/>
            <person name="Xia L.Y."/>
            <person name="Li J."/>
            <person name="Zhao F."/>
            <person name="Cao W.C."/>
        </authorList>
    </citation>
    <scope>NUCLEOTIDE SEQUENCE</scope>
    <source>
        <strain evidence="4">Rmic-2018</strain>
    </source>
</reference>
<dbReference type="PANTHER" id="PTHR46888:SF1">
    <property type="entry name" value="RIBONUCLEASE H"/>
    <property type="match status" value="1"/>
</dbReference>
<keyword evidence="1" id="KW-0862">Zinc</keyword>
<dbReference type="InterPro" id="IPR036875">
    <property type="entry name" value="Znf_CCHC_sf"/>
</dbReference>
<dbReference type="PANTHER" id="PTHR46888">
    <property type="entry name" value="ZINC KNUCKLE DOMAINCONTAINING PROTEIN-RELATED"/>
    <property type="match status" value="1"/>
</dbReference>
<dbReference type="SMART" id="SM00343">
    <property type="entry name" value="ZnF_C2HC"/>
    <property type="match status" value="2"/>
</dbReference>
<evidence type="ECO:0000313" key="4">
    <source>
        <dbReference type="EMBL" id="KAH7985154.1"/>
    </source>
</evidence>
<reference evidence="4" key="2">
    <citation type="submission" date="2021-09" db="EMBL/GenBank/DDBJ databases">
        <authorList>
            <person name="Jia N."/>
            <person name="Wang J."/>
            <person name="Shi W."/>
            <person name="Du L."/>
            <person name="Sun Y."/>
            <person name="Zhan W."/>
            <person name="Jiang J."/>
            <person name="Wang Q."/>
            <person name="Zhang B."/>
            <person name="Ji P."/>
            <person name="Sakyi L.B."/>
            <person name="Cui X."/>
            <person name="Yuan T."/>
            <person name="Jiang B."/>
            <person name="Yang W."/>
            <person name="Lam T.T.-Y."/>
            <person name="Chang Q."/>
            <person name="Ding S."/>
            <person name="Wang X."/>
            <person name="Zhu J."/>
            <person name="Ruan X."/>
            <person name="Zhao L."/>
            <person name="Wei J."/>
            <person name="Que T."/>
            <person name="Du C."/>
            <person name="Cheng J."/>
            <person name="Dai P."/>
            <person name="Han X."/>
            <person name="Huang E."/>
            <person name="Gao Y."/>
            <person name="Liu J."/>
            <person name="Shao H."/>
            <person name="Ye R."/>
            <person name="Li L."/>
            <person name="Wei W."/>
            <person name="Wang X."/>
            <person name="Wang C."/>
            <person name="Huo Q."/>
            <person name="Li W."/>
            <person name="Guo W."/>
            <person name="Chen H."/>
            <person name="Chen S."/>
            <person name="Zhou L."/>
            <person name="Zhou L."/>
            <person name="Ni X."/>
            <person name="Tian J."/>
            <person name="Zhou Y."/>
            <person name="Sheng Y."/>
            <person name="Liu T."/>
            <person name="Pan Y."/>
            <person name="Xia L."/>
            <person name="Li J."/>
            <person name="Zhao F."/>
            <person name="Cao W."/>
        </authorList>
    </citation>
    <scope>NUCLEOTIDE SEQUENCE</scope>
    <source>
        <strain evidence="4">Rmic-2018</strain>
        <tissue evidence="4">Larvae</tissue>
    </source>
</reference>
<dbReference type="AlphaFoldDB" id="A0A9J6D260"/>
<keyword evidence="1" id="KW-0863">Zinc-finger</keyword>
<evidence type="ECO:0000313" key="5">
    <source>
        <dbReference type="Proteomes" id="UP000821866"/>
    </source>
</evidence>
<protein>
    <recommendedName>
        <fullName evidence="3">CCHC-type domain-containing protein</fullName>
    </recommendedName>
</protein>
<evidence type="ECO:0000256" key="2">
    <source>
        <dbReference type="SAM" id="MobiDB-lite"/>
    </source>
</evidence>
<gene>
    <name evidence="4" type="ORF">HPB51_026866</name>
</gene>
<dbReference type="Gene3D" id="4.10.60.10">
    <property type="entry name" value="Zinc finger, CCHC-type"/>
    <property type="match status" value="1"/>
</dbReference>
<proteinExistence type="predicted"/>
<keyword evidence="5" id="KW-1185">Reference proteome</keyword>
<evidence type="ECO:0000259" key="3">
    <source>
        <dbReference type="PROSITE" id="PS50158"/>
    </source>
</evidence>
<sequence>MRQARSSLLESAMANQMAYIERSFEDLRGSMIAEEFLASCHKEVAIFLKDRNLKTAAELSKHTDRYLEAQGQRNLGKAQDEKGLEKKEQTRSAIKCYLCDKIGHRAANCAAGRTHSSSPKNDQCGKRGHTKETCRDRSGNTTGCMVADESSADGDRKKQRDQEDKDKISAVTTSVKAGEAEDATPVVAGMLHGRKVSVLRDTSSNIDLVREFMVPETDITGTEKPVRLACRADASC</sequence>
<feature type="domain" description="CCHC-type" evidence="3">
    <location>
        <begin position="95"/>
        <end position="109"/>
    </location>
</feature>
<dbReference type="Pfam" id="PF00098">
    <property type="entry name" value="zf-CCHC"/>
    <property type="match status" value="1"/>
</dbReference>